<evidence type="ECO:0008006" key="2">
    <source>
        <dbReference type="Google" id="ProtNLM"/>
    </source>
</evidence>
<evidence type="ECO:0000313" key="1">
    <source>
        <dbReference type="EMBL" id="MYG37909.1"/>
    </source>
</evidence>
<organism evidence="1">
    <name type="scientific">Synechococcus sp. SB0676_bin_10</name>
    <dbReference type="NCBI Taxonomy" id="2604869"/>
    <lineage>
        <taxon>Bacteria</taxon>
        <taxon>Bacillati</taxon>
        <taxon>Cyanobacteriota</taxon>
        <taxon>Cyanophyceae</taxon>
        <taxon>Synechococcales</taxon>
        <taxon>Synechococcaceae</taxon>
        <taxon>Synechococcus</taxon>
    </lineage>
</organism>
<dbReference type="InterPro" id="IPR024508">
    <property type="entry name" value="DUF3226"/>
</dbReference>
<dbReference type="AlphaFoldDB" id="A0A6B1F588"/>
<accession>A0A6B1F588</accession>
<name>A0A6B1F588_9SYNE</name>
<dbReference type="EMBL" id="VYDO01000094">
    <property type="protein sequence ID" value="MYG37909.1"/>
    <property type="molecule type" value="Genomic_DNA"/>
</dbReference>
<dbReference type="Pfam" id="PF11536">
    <property type="entry name" value="DUF3226"/>
    <property type="match status" value="1"/>
</dbReference>
<protein>
    <recommendedName>
        <fullName evidence="2">DUF4276 family protein</fullName>
    </recommendedName>
</protein>
<reference evidence="1" key="1">
    <citation type="submission" date="2019-09" db="EMBL/GenBank/DDBJ databases">
        <title>Characterisation of the sponge microbiome using genome-centric metagenomics.</title>
        <authorList>
            <person name="Engelberts J.P."/>
            <person name="Robbins S.J."/>
            <person name="De Goeij J.M."/>
            <person name="Aranda M."/>
            <person name="Bell S.C."/>
            <person name="Webster N.S."/>
        </authorList>
    </citation>
    <scope>NUCLEOTIDE SEQUENCE</scope>
    <source>
        <strain evidence="1">SB0676_bin_10</strain>
    </source>
</reference>
<sequence>MMATPERSKLYVEGRDDSHAIGHLLHRHGIQCLIKGREGDDNATEISAKDGKGPMLDSIRTHVEMSDGRSVGFVLDADDNPQARWSAVRGRLQGFELDLPEDMPADGYVGVTKYQARVGVWLMPDNQRAGALEEFLADLVTQGDSLLGLAECSTEKARSKGATFPDTERAKAVLHTWLAWQKDPGLPYGTAIKAQFFDHKSHRALAFVAWYGCLFPSQD</sequence>
<gene>
    <name evidence="1" type="ORF">F4162_02630</name>
</gene>
<comment type="caution">
    <text evidence="1">The sequence shown here is derived from an EMBL/GenBank/DDBJ whole genome shotgun (WGS) entry which is preliminary data.</text>
</comment>
<proteinExistence type="predicted"/>